<proteinExistence type="predicted"/>
<name>A0A385Q194_9FIRM</name>
<reference evidence="1 2" key="1">
    <citation type="submission" date="2018-09" db="EMBL/GenBank/DDBJ databases">
        <title>Genome sequencing of Lachnoanaerobaculum umeaense DSM 23576.</title>
        <authorList>
            <person name="Kook J.-K."/>
            <person name="Park S.-N."/>
            <person name="Lim Y.K."/>
        </authorList>
    </citation>
    <scope>NUCLEOTIDE SEQUENCE [LARGE SCALE GENOMIC DNA]</scope>
    <source>
        <strain evidence="2">DSM 23576 \ CCUG 58757</strain>
    </source>
</reference>
<dbReference type="Proteomes" id="UP000265562">
    <property type="component" value="Chromosome"/>
</dbReference>
<dbReference type="EMBL" id="CP032364">
    <property type="protein sequence ID" value="AYB00073.1"/>
    <property type="molecule type" value="Genomic_DNA"/>
</dbReference>
<accession>A0A385Q194</accession>
<dbReference type="SUPFAM" id="SSF88659">
    <property type="entry name" value="Sigma3 and sigma4 domains of RNA polymerase sigma factors"/>
    <property type="match status" value="1"/>
</dbReference>
<sequence length="137" mass="15867">MTAKEYLRQLKTLDNMINAKLLERERIQALATKVTVSNSERVQSGGGSGFENVVIKINELEDEINADIDKLWSLKQEARHLIDLLEDEKHKWVLRERYVEFKSLRWLSEFTGLTIDGVRSLLKRAGKKFNTIYSKSA</sequence>
<dbReference type="OrthoDB" id="3242975at2"/>
<gene>
    <name evidence="1" type="ORF">D4A81_08995</name>
</gene>
<dbReference type="KEGG" id="lua:D4A81_08995"/>
<keyword evidence="2" id="KW-1185">Reference proteome</keyword>
<evidence type="ECO:0008006" key="3">
    <source>
        <dbReference type="Google" id="ProtNLM"/>
    </source>
</evidence>
<evidence type="ECO:0000313" key="1">
    <source>
        <dbReference type="EMBL" id="AYB00073.1"/>
    </source>
</evidence>
<dbReference type="AlphaFoldDB" id="A0A385Q194"/>
<dbReference type="InterPro" id="IPR013324">
    <property type="entry name" value="RNA_pol_sigma_r3/r4-like"/>
</dbReference>
<organism evidence="1 2">
    <name type="scientific">Lachnoanaerobaculum umeaense</name>
    <dbReference type="NCBI Taxonomy" id="617123"/>
    <lineage>
        <taxon>Bacteria</taxon>
        <taxon>Bacillati</taxon>
        <taxon>Bacillota</taxon>
        <taxon>Clostridia</taxon>
        <taxon>Lachnospirales</taxon>
        <taxon>Lachnospiraceae</taxon>
        <taxon>Lachnoanaerobaculum</taxon>
    </lineage>
</organism>
<dbReference type="RefSeq" id="WP_111524589.1">
    <property type="nucleotide sequence ID" value="NZ_CP032364.1"/>
</dbReference>
<evidence type="ECO:0000313" key="2">
    <source>
        <dbReference type="Proteomes" id="UP000265562"/>
    </source>
</evidence>
<protein>
    <recommendedName>
        <fullName evidence="3">DUF1492 domain-containing protein</fullName>
    </recommendedName>
</protein>